<accession>A0A8X9ACP6</accession>
<dbReference type="PROSITE" id="PS50082">
    <property type="entry name" value="WD_REPEATS_2"/>
    <property type="match status" value="6"/>
</dbReference>
<feature type="repeat" description="WD" evidence="3">
    <location>
        <begin position="103"/>
        <end position="144"/>
    </location>
</feature>
<keyword evidence="2" id="KW-0677">Repeat</keyword>
<feature type="repeat" description="WD" evidence="3">
    <location>
        <begin position="61"/>
        <end position="102"/>
    </location>
</feature>
<dbReference type="GO" id="GO:0035097">
    <property type="term" value="C:histone methyltransferase complex"/>
    <property type="evidence" value="ECO:0007669"/>
    <property type="project" value="UniProtKB-ARBA"/>
</dbReference>
<dbReference type="Pfam" id="PF25175">
    <property type="entry name" value="Beta-prop_WDR5"/>
    <property type="match status" value="1"/>
</dbReference>
<feature type="repeat" description="WD" evidence="3">
    <location>
        <begin position="145"/>
        <end position="186"/>
    </location>
</feature>
<evidence type="ECO:0000313" key="6">
    <source>
        <dbReference type="Proteomes" id="UP000298416"/>
    </source>
</evidence>
<dbReference type="PANTHER" id="PTHR44129">
    <property type="entry name" value="WD REPEAT-CONTAINING PROTEIN POP1"/>
    <property type="match status" value="1"/>
</dbReference>
<dbReference type="SUPFAM" id="SSF50978">
    <property type="entry name" value="WD40 repeat-like"/>
    <property type="match status" value="1"/>
</dbReference>
<dbReference type="InterPro" id="IPR015943">
    <property type="entry name" value="WD40/YVTN_repeat-like_dom_sf"/>
</dbReference>
<feature type="repeat" description="WD" evidence="3">
    <location>
        <begin position="230"/>
        <end position="269"/>
    </location>
</feature>
<dbReference type="CDD" id="cd00200">
    <property type="entry name" value="WD40"/>
    <property type="match status" value="1"/>
</dbReference>
<comment type="caution">
    <text evidence="5">The sequence shown here is derived from an EMBL/GenBank/DDBJ whole genome shotgun (WGS) entry which is preliminary data.</text>
</comment>
<sequence>MSSTQPPAAIRPYRLRKILSNHTLAVSCVKFSNDGSLFASASLDQTLIVYSTQTLTQISHLIGHSEGVSDLSWSSDSTYICSASDDRTLRIWLVRTAECVKILRGHTDRVFCVNFNTQSNLLVSGGFDDTVRVWDVKTGKAVHVIRAHTMPVTSASFNRDGNLIVSGSHDGSCKVWDADTGAWVKTLIDVTVPAVSFAKFSPNGKFVLVATLDDNLKLWNHAAGKSMRLYTGHTNRVYCITPTFSVSSDSEKLIVSGSEDKCVYLWNLQGKMLQKLEGHTDTVISVACHPTVNMIISAGLEKDKTVRVWVQQ</sequence>
<evidence type="ECO:0000256" key="1">
    <source>
        <dbReference type="ARBA" id="ARBA00022574"/>
    </source>
</evidence>
<reference evidence="5" key="1">
    <citation type="submission" date="2018-01" db="EMBL/GenBank/DDBJ databases">
        <authorList>
            <person name="Mao J.F."/>
        </authorList>
    </citation>
    <scope>NUCLEOTIDE SEQUENCE</scope>
    <source>
        <strain evidence="5">Huo1</strain>
        <tissue evidence="5">Leaf</tissue>
    </source>
</reference>
<reference evidence="5" key="2">
    <citation type="submission" date="2020-08" db="EMBL/GenBank/DDBJ databases">
        <title>Plant Genome Project.</title>
        <authorList>
            <person name="Zhang R.-G."/>
        </authorList>
    </citation>
    <scope>NUCLEOTIDE SEQUENCE</scope>
    <source>
        <strain evidence="5">Huo1</strain>
        <tissue evidence="5">Leaf</tissue>
    </source>
</reference>
<dbReference type="InterPro" id="IPR019775">
    <property type="entry name" value="WD40_repeat_CS"/>
</dbReference>
<dbReference type="FunFam" id="2.130.10.10:FF:000228">
    <property type="entry name" value="COMPASS-like H3K4 histone methylase component WDR5A"/>
    <property type="match status" value="1"/>
</dbReference>
<organism evidence="5">
    <name type="scientific">Salvia splendens</name>
    <name type="common">Scarlet sage</name>
    <dbReference type="NCBI Taxonomy" id="180675"/>
    <lineage>
        <taxon>Eukaryota</taxon>
        <taxon>Viridiplantae</taxon>
        <taxon>Streptophyta</taxon>
        <taxon>Embryophyta</taxon>
        <taxon>Tracheophyta</taxon>
        <taxon>Spermatophyta</taxon>
        <taxon>Magnoliopsida</taxon>
        <taxon>eudicotyledons</taxon>
        <taxon>Gunneridae</taxon>
        <taxon>Pentapetalae</taxon>
        <taxon>asterids</taxon>
        <taxon>lamiids</taxon>
        <taxon>Lamiales</taxon>
        <taxon>Lamiaceae</taxon>
        <taxon>Nepetoideae</taxon>
        <taxon>Mentheae</taxon>
        <taxon>Salviinae</taxon>
        <taxon>Salvia</taxon>
        <taxon>Salvia subgen. Calosphace</taxon>
        <taxon>core Calosphace</taxon>
    </lineage>
</organism>
<evidence type="ECO:0000313" key="5">
    <source>
        <dbReference type="EMBL" id="KAG6434969.1"/>
    </source>
</evidence>
<keyword evidence="1 3" id="KW-0853">WD repeat</keyword>
<dbReference type="PROSITE" id="PS50294">
    <property type="entry name" value="WD_REPEATS_REGION"/>
    <property type="match status" value="4"/>
</dbReference>
<name>A0A8X9ACP6_SALSN</name>
<dbReference type="PROSITE" id="PS00678">
    <property type="entry name" value="WD_REPEATS_1"/>
    <property type="match status" value="3"/>
</dbReference>
<dbReference type="PRINTS" id="PR00320">
    <property type="entry name" value="GPROTEINBRPT"/>
</dbReference>
<dbReference type="InterPro" id="IPR001680">
    <property type="entry name" value="WD40_rpt"/>
</dbReference>
<proteinExistence type="predicted"/>
<dbReference type="InterPro" id="IPR050349">
    <property type="entry name" value="WD_LIS1/nudF_dynein_reg"/>
</dbReference>
<protein>
    <recommendedName>
        <fullName evidence="4">WDR5-like beta-propeller domain-containing protein</fullName>
    </recommendedName>
</protein>
<dbReference type="InterPro" id="IPR036322">
    <property type="entry name" value="WD40_repeat_dom_sf"/>
</dbReference>
<evidence type="ECO:0000256" key="3">
    <source>
        <dbReference type="PROSITE-ProRule" id="PRU00221"/>
    </source>
</evidence>
<evidence type="ECO:0000256" key="2">
    <source>
        <dbReference type="ARBA" id="ARBA00022737"/>
    </source>
</evidence>
<feature type="repeat" description="WD" evidence="3">
    <location>
        <begin position="19"/>
        <end position="60"/>
    </location>
</feature>
<feature type="repeat" description="WD" evidence="3">
    <location>
        <begin position="195"/>
        <end position="229"/>
    </location>
</feature>
<dbReference type="Gene3D" id="2.130.10.10">
    <property type="entry name" value="YVTN repeat-like/Quinoprotein amine dehydrogenase"/>
    <property type="match status" value="1"/>
</dbReference>
<dbReference type="InterPro" id="IPR020472">
    <property type="entry name" value="WD40_PAC1"/>
</dbReference>
<dbReference type="AlphaFoldDB" id="A0A8X9ACP6"/>
<keyword evidence="6" id="KW-1185">Reference proteome</keyword>
<evidence type="ECO:0000259" key="4">
    <source>
        <dbReference type="Pfam" id="PF25175"/>
    </source>
</evidence>
<gene>
    <name evidence="5" type="ORF">SASPL_106614</name>
</gene>
<feature type="domain" description="WDR5-like beta-propeller" evidence="4">
    <location>
        <begin position="19"/>
        <end position="309"/>
    </location>
</feature>
<dbReference type="EMBL" id="PNBA02000002">
    <property type="protein sequence ID" value="KAG6434969.1"/>
    <property type="molecule type" value="Genomic_DNA"/>
</dbReference>
<dbReference type="OrthoDB" id="674604at2759"/>
<dbReference type="InterPro" id="IPR059122">
    <property type="entry name" value="Beta-prop_WDR5-like"/>
</dbReference>
<dbReference type="Proteomes" id="UP000298416">
    <property type="component" value="Unassembled WGS sequence"/>
</dbReference>
<dbReference type="SMART" id="SM00320">
    <property type="entry name" value="WD40"/>
    <property type="match status" value="7"/>
</dbReference>